<dbReference type="InterPro" id="IPR050109">
    <property type="entry name" value="HTH-type_TetR-like_transc_reg"/>
</dbReference>
<evidence type="ECO:0000256" key="4">
    <source>
        <dbReference type="ARBA" id="ARBA00023163"/>
    </source>
</evidence>
<keyword evidence="2" id="KW-0805">Transcription regulation</keyword>
<evidence type="ECO:0000313" key="8">
    <source>
        <dbReference type="Proteomes" id="UP000285569"/>
    </source>
</evidence>
<accession>A0ABX9LXF7</accession>
<comment type="caution">
    <text evidence="7">The sequence shown here is derived from an EMBL/GenBank/DDBJ whole genome shotgun (WGS) entry which is preliminary data.</text>
</comment>
<dbReference type="Gene3D" id="1.10.10.60">
    <property type="entry name" value="Homeodomain-like"/>
    <property type="match status" value="1"/>
</dbReference>
<protein>
    <submittedName>
        <fullName evidence="7">AcrR family transcriptional regulator</fullName>
    </submittedName>
</protein>
<evidence type="ECO:0000256" key="3">
    <source>
        <dbReference type="ARBA" id="ARBA00023125"/>
    </source>
</evidence>
<dbReference type="InterPro" id="IPR036271">
    <property type="entry name" value="Tet_transcr_reg_TetR-rel_C_sf"/>
</dbReference>
<dbReference type="Gene3D" id="1.10.357.10">
    <property type="entry name" value="Tetracycline Repressor, domain 2"/>
    <property type="match status" value="1"/>
</dbReference>
<dbReference type="Pfam" id="PF00440">
    <property type="entry name" value="TetR_N"/>
    <property type="match status" value="1"/>
</dbReference>
<name>A0ABX9LXF7_9LEPT</name>
<dbReference type="PRINTS" id="PR00455">
    <property type="entry name" value="HTHTETR"/>
</dbReference>
<dbReference type="SUPFAM" id="SSF46689">
    <property type="entry name" value="Homeodomain-like"/>
    <property type="match status" value="1"/>
</dbReference>
<dbReference type="Proteomes" id="UP000285569">
    <property type="component" value="Unassembled WGS sequence"/>
</dbReference>
<keyword evidence="8" id="KW-1185">Reference proteome</keyword>
<dbReference type="PANTHER" id="PTHR30055:SF175">
    <property type="entry name" value="HTH-TYPE TRANSCRIPTIONAL REPRESSOR KSTR2"/>
    <property type="match status" value="1"/>
</dbReference>
<sequence length="244" mass="28264">MIERILERTTRLFLSAGFAKTNTDEIAKHIGISKRTLYRYYDAKEKLIGAVFDFIKDKIKSQHEAIIADKSKSPSQRLREILFIVSELGSKMGKPFARDIQNLRPDLYSMMQEYRRERMRRLADLIREGQEIGEFRKDINRELTIDILVAALDGIINPTYLTQTNHSIASAFESIFNMFLQGIECRSENIPLTNPQALSLDPHSGIFLFQVMHFDDYEEKEPDSIAPLLTKENKKKSTWLMNAN</sequence>
<evidence type="ECO:0000313" key="7">
    <source>
        <dbReference type="EMBL" id="RHX77549.1"/>
    </source>
</evidence>
<dbReference type="EMBL" id="QHCR01000014">
    <property type="protein sequence ID" value="RHX77549.1"/>
    <property type="molecule type" value="Genomic_DNA"/>
</dbReference>
<reference evidence="7 8" key="2">
    <citation type="journal article" date="2020" name="Int. J. Syst. Evol. Microbiol.">
        <title>Leptospira yasudae sp. nov. and Leptospira stimsonii sp. nov., two new species of the pathogenic group isolated from environmental sources.</title>
        <authorList>
            <person name="Casanovas-Massana A."/>
            <person name="Hamond C."/>
            <person name="Santos L.A."/>
            <person name="de Oliveira D."/>
            <person name="Hacker K.P."/>
            <person name="Balassiano I."/>
            <person name="Costa F."/>
            <person name="Medeiros M.A."/>
            <person name="Reis M.G."/>
            <person name="Ko A.I."/>
            <person name="Wunder E.A."/>
        </authorList>
    </citation>
    <scope>NUCLEOTIDE SEQUENCE [LARGE SCALE GENOMIC DNA]</scope>
    <source>
        <strain evidence="7 8">B21</strain>
    </source>
</reference>
<gene>
    <name evidence="7" type="ORF">DLM77_20780</name>
</gene>
<dbReference type="PANTHER" id="PTHR30055">
    <property type="entry name" value="HTH-TYPE TRANSCRIPTIONAL REGULATOR RUTR"/>
    <property type="match status" value="1"/>
</dbReference>
<feature type="domain" description="HTH tetR-type" evidence="6">
    <location>
        <begin position="1"/>
        <end position="59"/>
    </location>
</feature>
<reference evidence="8" key="1">
    <citation type="submission" date="2018-05" db="EMBL/GenBank/DDBJ databases">
        <title>Leptospira yasudae sp. nov. and Leptospira stimsonii sp. nov., two pathogenic species of the genus Leptospira isolated from environmental sources.</title>
        <authorList>
            <person name="Casanovas-Massana A."/>
            <person name="Hamond C."/>
            <person name="Santos L.A."/>
            <person name="Hacker K.P."/>
            <person name="Balassiano I."/>
            <person name="Medeiros M.A."/>
            <person name="Reis M.G."/>
            <person name="Ko A.I."/>
            <person name="Wunder E.A."/>
        </authorList>
    </citation>
    <scope>NUCLEOTIDE SEQUENCE [LARGE SCALE GENOMIC DNA]</scope>
    <source>
        <strain evidence="8">B21</strain>
    </source>
</reference>
<dbReference type="PROSITE" id="PS50977">
    <property type="entry name" value="HTH_TETR_2"/>
    <property type="match status" value="1"/>
</dbReference>
<feature type="DNA-binding region" description="H-T-H motif" evidence="5">
    <location>
        <begin position="22"/>
        <end position="41"/>
    </location>
</feature>
<evidence type="ECO:0000256" key="2">
    <source>
        <dbReference type="ARBA" id="ARBA00023015"/>
    </source>
</evidence>
<evidence type="ECO:0000256" key="1">
    <source>
        <dbReference type="ARBA" id="ARBA00022491"/>
    </source>
</evidence>
<organism evidence="7 8">
    <name type="scientific">Leptospira yasudae</name>
    <dbReference type="NCBI Taxonomy" id="2202201"/>
    <lineage>
        <taxon>Bacteria</taxon>
        <taxon>Pseudomonadati</taxon>
        <taxon>Spirochaetota</taxon>
        <taxon>Spirochaetia</taxon>
        <taxon>Leptospirales</taxon>
        <taxon>Leptospiraceae</taxon>
        <taxon>Leptospira</taxon>
    </lineage>
</organism>
<keyword evidence="3 5" id="KW-0238">DNA-binding</keyword>
<dbReference type="SUPFAM" id="SSF48498">
    <property type="entry name" value="Tetracyclin repressor-like, C-terminal domain"/>
    <property type="match status" value="1"/>
</dbReference>
<dbReference type="InterPro" id="IPR009057">
    <property type="entry name" value="Homeodomain-like_sf"/>
</dbReference>
<evidence type="ECO:0000256" key="5">
    <source>
        <dbReference type="PROSITE-ProRule" id="PRU00335"/>
    </source>
</evidence>
<keyword evidence="1" id="KW-0678">Repressor</keyword>
<keyword evidence="4" id="KW-0804">Transcription</keyword>
<evidence type="ECO:0000259" key="6">
    <source>
        <dbReference type="PROSITE" id="PS50977"/>
    </source>
</evidence>
<dbReference type="RefSeq" id="WP_118957954.1">
    <property type="nucleotide sequence ID" value="NZ_QHCR01000014.1"/>
</dbReference>
<proteinExistence type="predicted"/>
<dbReference type="InterPro" id="IPR001647">
    <property type="entry name" value="HTH_TetR"/>
</dbReference>